<dbReference type="GO" id="GO:0036149">
    <property type="term" value="P:phosphatidylinositol acyl-chain remodeling"/>
    <property type="evidence" value="ECO:0007669"/>
    <property type="project" value="TreeGrafter"/>
</dbReference>
<evidence type="ECO:0000313" key="9">
    <source>
        <dbReference type="Proteomes" id="UP001356427"/>
    </source>
</evidence>
<dbReference type="PANTHER" id="PTHR10983:SF73">
    <property type="entry name" value="1-ACYL-SN-GLYCEROL-3-PHOSPHATE ACYLTRANSFERASE EPSILON"/>
    <property type="match status" value="1"/>
</dbReference>
<reference evidence="8 9" key="1">
    <citation type="submission" date="2021-04" db="EMBL/GenBank/DDBJ databases">
        <authorList>
            <person name="De Guttry C."/>
            <person name="Zahm M."/>
            <person name="Klopp C."/>
            <person name="Cabau C."/>
            <person name="Louis A."/>
            <person name="Berthelot C."/>
            <person name="Parey E."/>
            <person name="Roest Crollius H."/>
            <person name="Montfort J."/>
            <person name="Robinson-Rechavi M."/>
            <person name="Bucao C."/>
            <person name="Bouchez O."/>
            <person name="Gislard M."/>
            <person name="Lluch J."/>
            <person name="Milhes M."/>
            <person name="Lampietro C."/>
            <person name="Lopez Roques C."/>
            <person name="Donnadieu C."/>
            <person name="Braasch I."/>
            <person name="Desvignes T."/>
            <person name="Postlethwait J."/>
            <person name="Bobe J."/>
            <person name="Wedekind C."/>
            <person name="Guiguen Y."/>
        </authorList>
    </citation>
    <scope>NUCLEOTIDE SEQUENCE [LARGE SCALE GENOMIC DNA]</scope>
    <source>
        <strain evidence="8">Cs_M1</strain>
        <tissue evidence="8">Blood</tissue>
    </source>
</reference>
<keyword evidence="3" id="KW-0808">Transferase</keyword>
<evidence type="ECO:0000256" key="1">
    <source>
        <dbReference type="ARBA" id="ARBA00008655"/>
    </source>
</evidence>
<keyword evidence="6" id="KW-0012">Acyltransferase</keyword>
<dbReference type="GO" id="GO:0016746">
    <property type="term" value="F:acyltransferase activity"/>
    <property type="evidence" value="ECO:0007669"/>
    <property type="project" value="UniProtKB-KW"/>
</dbReference>
<evidence type="ECO:0000256" key="3">
    <source>
        <dbReference type="ARBA" id="ARBA00022679"/>
    </source>
</evidence>
<dbReference type="GO" id="GO:0008654">
    <property type="term" value="P:phospholipid biosynthetic process"/>
    <property type="evidence" value="ECO:0007669"/>
    <property type="project" value="UniProtKB-KW"/>
</dbReference>
<dbReference type="InterPro" id="IPR032098">
    <property type="entry name" value="Acyltransf_C"/>
</dbReference>
<dbReference type="EMBL" id="JAGTTL010000001">
    <property type="protein sequence ID" value="KAK6328490.1"/>
    <property type="molecule type" value="Genomic_DNA"/>
</dbReference>
<keyword evidence="9" id="KW-1185">Reference proteome</keyword>
<dbReference type="PANTHER" id="PTHR10983">
    <property type="entry name" value="1-ACYLGLYCEROL-3-PHOSPHATE ACYLTRANSFERASE-RELATED"/>
    <property type="match status" value="1"/>
</dbReference>
<protein>
    <recommendedName>
        <fullName evidence="7">Acyltransferase C-terminal domain-containing protein</fullName>
    </recommendedName>
</protein>
<accession>A0AAN8R6M8</accession>
<dbReference type="AlphaFoldDB" id="A0AAN8R6M8"/>
<comment type="similarity">
    <text evidence="1">Belongs to the 1-acyl-sn-glycerol-3-phosphate acyltransferase family.</text>
</comment>
<name>A0AAN8R6M8_9TELE</name>
<gene>
    <name evidence="8" type="ORF">J4Q44_G00004680</name>
</gene>
<evidence type="ECO:0000256" key="4">
    <source>
        <dbReference type="ARBA" id="ARBA00023209"/>
    </source>
</evidence>
<dbReference type="Pfam" id="PF16076">
    <property type="entry name" value="Acyltransf_C"/>
    <property type="match status" value="1"/>
</dbReference>
<organism evidence="8 9">
    <name type="scientific">Coregonus suidteri</name>
    <dbReference type="NCBI Taxonomy" id="861788"/>
    <lineage>
        <taxon>Eukaryota</taxon>
        <taxon>Metazoa</taxon>
        <taxon>Chordata</taxon>
        <taxon>Craniata</taxon>
        <taxon>Vertebrata</taxon>
        <taxon>Euteleostomi</taxon>
        <taxon>Actinopterygii</taxon>
        <taxon>Neopterygii</taxon>
        <taxon>Teleostei</taxon>
        <taxon>Protacanthopterygii</taxon>
        <taxon>Salmoniformes</taxon>
        <taxon>Salmonidae</taxon>
        <taxon>Coregoninae</taxon>
        <taxon>Coregonus</taxon>
    </lineage>
</organism>
<keyword evidence="4" id="KW-0594">Phospholipid biosynthesis</keyword>
<dbReference type="GO" id="GO:0005783">
    <property type="term" value="C:endoplasmic reticulum"/>
    <property type="evidence" value="ECO:0007669"/>
    <property type="project" value="TreeGrafter"/>
</dbReference>
<comment type="caution">
    <text evidence="8">The sequence shown here is derived from an EMBL/GenBank/DDBJ whole genome shotgun (WGS) entry which is preliminary data.</text>
</comment>
<keyword evidence="2" id="KW-0444">Lipid biosynthesis</keyword>
<proteinExistence type="inferred from homology"/>
<dbReference type="GO" id="GO:0005739">
    <property type="term" value="C:mitochondrion"/>
    <property type="evidence" value="ECO:0007669"/>
    <property type="project" value="TreeGrafter"/>
</dbReference>
<evidence type="ECO:0000256" key="6">
    <source>
        <dbReference type="ARBA" id="ARBA00023315"/>
    </source>
</evidence>
<keyword evidence="4" id="KW-0443">Lipid metabolism</keyword>
<evidence type="ECO:0000259" key="7">
    <source>
        <dbReference type="Pfam" id="PF16076"/>
    </source>
</evidence>
<evidence type="ECO:0000256" key="5">
    <source>
        <dbReference type="ARBA" id="ARBA00023264"/>
    </source>
</evidence>
<sequence>MAARAFVVKSIKAAKTWCFRSELLHGIVDRSANEFLCKECPRVHIHFERVDMKEIPPESVIFRRWLHKRFEIKDQMLTTFYESEDPDKKGKFPGEGQRSHLSITKTLPSLLFLGGLTLPMLLTESGRKLYVRTWVYGTLLGWLWVNVSP</sequence>
<evidence type="ECO:0000313" key="8">
    <source>
        <dbReference type="EMBL" id="KAK6328490.1"/>
    </source>
</evidence>
<evidence type="ECO:0000256" key="2">
    <source>
        <dbReference type="ARBA" id="ARBA00022516"/>
    </source>
</evidence>
<keyword evidence="5" id="KW-1208">Phospholipid metabolism</keyword>
<dbReference type="Proteomes" id="UP001356427">
    <property type="component" value="Unassembled WGS sequence"/>
</dbReference>
<feature type="domain" description="Acyltransferase C-terminal" evidence="7">
    <location>
        <begin position="36"/>
        <end position="110"/>
    </location>
</feature>